<feature type="compositionally biased region" description="Low complexity" evidence="1">
    <location>
        <begin position="707"/>
        <end position="718"/>
    </location>
</feature>
<feature type="compositionally biased region" description="Basic and acidic residues" evidence="1">
    <location>
        <begin position="140"/>
        <end position="156"/>
    </location>
</feature>
<dbReference type="InterPro" id="IPR046985">
    <property type="entry name" value="IP5"/>
</dbReference>
<gene>
    <name evidence="3" type="ORF">DFH05DRAFT_1446769</name>
</gene>
<feature type="region of interest" description="Disordered" evidence="1">
    <location>
        <begin position="582"/>
        <end position="642"/>
    </location>
</feature>
<dbReference type="GO" id="GO:0004439">
    <property type="term" value="F:phosphatidylinositol-4,5-bisphosphate 5-phosphatase activity"/>
    <property type="evidence" value="ECO:0007669"/>
    <property type="project" value="TreeGrafter"/>
</dbReference>
<dbReference type="Gene3D" id="3.60.10.10">
    <property type="entry name" value="Endonuclease/exonuclease/phosphatase"/>
    <property type="match status" value="2"/>
</dbReference>
<keyword evidence="4" id="KW-1185">Reference proteome</keyword>
<dbReference type="Proteomes" id="UP001142393">
    <property type="component" value="Unassembled WGS sequence"/>
</dbReference>
<dbReference type="InterPro" id="IPR000300">
    <property type="entry name" value="IPPc"/>
</dbReference>
<feature type="region of interest" description="Disordered" evidence="1">
    <location>
        <begin position="655"/>
        <end position="676"/>
    </location>
</feature>
<feature type="compositionally biased region" description="Polar residues" evidence="1">
    <location>
        <begin position="719"/>
        <end position="732"/>
    </location>
</feature>
<feature type="compositionally biased region" description="Basic residues" evidence="1">
    <location>
        <begin position="418"/>
        <end position="434"/>
    </location>
</feature>
<dbReference type="PANTHER" id="PTHR11200:SF275">
    <property type="entry name" value="LD06095P"/>
    <property type="match status" value="1"/>
</dbReference>
<dbReference type="AlphaFoldDB" id="A0A9W8TXL4"/>
<dbReference type="SMART" id="SM00128">
    <property type="entry name" value="IPPc"/>
    <property type="match status" value="1"/>
</dbReference>
<dbReference type="SUPFAM" id="SSF56219">
    <property type="entry name" value="DNase I-like"/>
    <property type="match status" value="1"/>
</dbReference>
<reference evidence="3 4" key="1">
    <citation type="journal article" date="2023" name="Proc. Natl. Acad. Sci. U.S.A.">
        <title>A global phylogenomic analysis of the shiitake genus Lentinula.</title>
        <authorList>
            <person name="Sierra-Patev S."/>
            <person name="Min B."/>
            <person name="Naranjo-Ortiz M."/>
            <person name="Looney B."/>
            <person name="Konkel Z."/>
            <person name="Slot J.C."/>
            <person name="Sakamoto Y."/>
            <person name="Steenwyk J.L."/>
            <person name="Rokas A."/>
            <person name="Carro J."/>
            <person name="Camarero S."/>
            <person name="Ferreira P."/>
            <person name="Molpeceres G."/>
            <person name="Ruiz-Duenas F.J."/>
            <person name="Serrano A."/>
            <person name="Henrissat B."/>
            <person name="Drula E."/>
            <person name="Hughes K.W."/>
            <person name="Mata J.L."/>
            <person name="Ishikawa N.K."/>
            <person name="Vargas-Isla R."/>
            <person name="Ushijima S."/>
            <person name="Smith C.A."/>
            <person name="Donoghue J."/>
            <person name="Ahrendt S."/>
            <person name="Andreopoulos W."/>
            <person name="He G."/>
            <person name="LaButti K."/>
            <person name="Lipzen A."/>
            <person name="Ng V."/>
            <person name="Riley R."/>
            <person name="Sandor L."/>
            <person name="Barry K."/>
            <person name="Martinez A.T."/>
            <person name="Xiao Y."/>
            <person name="Gibbons J.G."/>
            <person name="Terashima K."/>
            <person name="Grigoriev I.V."/>
            <person name="Hibbett D."/>
        </authorList>
    </citation>
    <scope>NUCLEOTIDE SEQUENCE [LARGE SCALE GENOMIC DNA]</scope>
    <source>
        <strain evidence="3 4">TFB7810</strain>
    </source>
</reference>
<feature type="compositionally biased region" description="Acidic residues" evidence="1">
    <location>
        <begin position="461"/>
        <end position="493"/>
    </location>
</feature>
<evidence type="ECO:0000313" key="3">
    <source>
        <dbReference type="EMBL" id="KAJ3744193.1"/>
    </source>
</evidence>
<dbReference type="PANTHER" id="PTHR11200">
    <property type="entry name" value="INOSITOL 5-PHOSPHATASE"/>
    <property type="match status" value="1"/>
</dbReference>
<proteinExistence type="predicted"/>
<feature type="region of interest" description="Disordered" evidence="1">
    <location>
        <begin position="1"/>
        <end position="21"/>
    </location>
</feature>
<feature type="compositionally biased region" description="Basic and acidic residues" evidence="1">
    <location>
        <begin position="435"/>
        <end position="460"/>
    </location>
</feature>
<feature type="domain" description="Inositol polyphosphate-related phosphatase" evidence="2">
    <location>
        <begin position="174"/>
        <end position="465"/>
    </location>
</feature>
<dbReference type="EMBL" id="JANVFU010000007">
    <property type="protein sequence ID" value="KAJ3744193.1"/>
    <property type="molecule type" value="Genomic_DNA"/>
</dbReference>
<dbReference type="GO" id="GO:0046856">
    <property type="term" value="P:phosphatidylinositol dephosphorylation"/>
    <property type="evidence" value="ECO:0007669"/>
    <property type="project" value="InterPro"/>
</dbReference>
<feature type="region of interest" description="Disordered" evidence="1">
    <location>
        <begin position="707"/>
        <end position="732"/>
    </location>
</feature>
<feature type="region of interest" description="Disordered" evidence="1">
    <location>
        <begin position="204"/>
        <end position="232"/>
    </location>
</feature>
<evidence type="ECO:0000256" key="1">
    <source>
        <dbReference type="SAM" id="MobiDB-lite"/>
    </source>
</evidence>
<accession>A0A9W8TXL4</accession>
<name>A0A9W8TXL4_9AGAR</name>
<comment type="caution">
    <text evidence="3">The sequence shown here is derived from an EMBL/GenBank/DDBJ whole genome shotgun (WGS) entry which is preliminary data.</text>
</comment>
<feature type="compositionally biased region" description="Polar residues" evidence="1">
    <location>
        <begin position="495"/>
        <end position="512"/>
    </location>
</feature>
<dbReference type="InterPro" id="IPR036691">
    <property type="entry name" value="Endo/exonu/phosph_ase_sf"/>
</dbReference>
<dbReference type="Pfam" id="PF22669">
    <property type="entry name" value="Exo_endo_phos2"/>
    <property type="match status" value="2"/>
</dbReference>
<evidence type="ECO:0000259" key="2">
    <source>
        <dbReference type="SMART" id="SM00128"/>
    </source>
</evidence>
<feature type="region of interest" description="Disordered" evidence="1">
    <location>
        <begin position="131"/>
        <end position="175"/>
    </location>
</feature>
<sequence>MSDSAEKTRKPHLTVRTREPQQSVISRLQGLFPASPNALSGIPPSANSDTVLRPSQSSTTAPKFLKVRILTWNMHDSVPKGNLEELFSKIPLYTPPIASSTPQFPQFKTDADHPYHVILVAGQECPSTSGIPMGLGAGFKLKEDRDRDKDKDEKARPSRPSHGQESLKSKKSNSTDEYIQEVANHNSGWTSVVEDWLCHGGSLARATSPTTPDISIPKPLSPRSEMKESTGKKGPYQLLCKERLLGIYLAMYIHRDLKPWVESTSKAFVPAGLMGGRWGNKGGVGISARIDGRSFLFLNCHLAAQIDKANIQDRLNNFNKIKAELSVDDFLSSDDPRIMAEDLTDKFDYTFVCGDLNFRLDISRLHADWLISRQDYAQALAFDQLKNLMVHGRAFVGFSEGVIMFPPTFKYDVLRTSKGNKHRPSQRIDRHRYTHEKAKRLTEVDKKELDKNRAMEHDVGIDNEDGEQESDGEVEDEDREGDGDADGEGEEEATSLASSIWTSMHSKAVTEQQPDDGYFSSAPDAIRSASVSGSRASLSLVAHKAKAKWRSLLLPTAPSSPTKWLKKPLFLEQQQSFATRLQKGKAQQSVEDLMLNEAEPEISRDAVSSHTAQRRRVNSSKSQGPSDDEEANKGVYDSSHKKRVPGWCDRILFKSTAQPDSEAGPEELENPARTRTKMGQFLANAFRPLTARSRRESYSSLSSMGHSVASSVSNQNSSTLTPRGDSTPSSVLHSSDLLEQVAPFSRFVYGNSSSLPFDTSPGEVMTTDANHLPLQNEYDSSKLKRSFSSSSRKRSKSAVAERNPKRASTSAPPIPPETSPYSAPREHASALSKWKIFPFLYHTSTSSSSSDVLSTPTIVHGTKPPRKGDIICLSYDTLDDRGMRRLEGRSDHRPVIGSYAVYI</sequence>
<feature type="region of interest" description="Disordered" evidence="1">
    <location>
        <begin position="416"/>
        <end position="535"/>
    </location>
</feature>
<evidence type="ECO:0000313" key="4">
    <source>
        <dbReference type="Proteomes" id="UP001142393"/>
    </source>
</evidence>
<organism evidence="3 4">
    <name type="scientific">Lentinula detonsa</name>
    <dbReference type="NCBI Taxonomy" id="2804962"/>
    <lineage>
        <taxon>Eukaryota</taxon>
        <taxon>Fungi</taxon>
        <taxon>Dikarya</taxon>
        <taxon>Basidiomycota</taxon>
        <taxon>Agaricomycotina</taxon>
        <taxon>Agaricomycetes</taxon>
        <taxon>Agaricomycetidae</taxon>
        <taxon>Agaricales</taxon>
        <taxon>Marasmiineae</taxon>
        <taxon>Omphalotaceae</taxon>
        <taxon>Lentinula</taxon>
    </lineage>
</organism>
<protein>
    <submittedName>
        <fullName evidence="3">Inositol polyphosphate phosphatase</fullName>
    </submittedName>
</protein>
<feature type="region of interest" description="Disordered" evidence="1">
    <location>
        <begin position="772"/>
        <end position="824"/>
    </location>
</feature>